<dbReference type="PANTHER" id="PTHR43584">
    <property type="entry name" value="NUCLEOTIDYL TRANSFERASE"/>
    <property type="match status" value="1"/>
</dbReference>
<evidence type="ECO:0000259" key="3">
    <source>
        <dbReference type="Pfam" id="PF00483"/>
    </source>
</evidence>
<dbReference type="InterPro" id="IPR029044">
    <property type="entry name" value="Nucleotide-diphossugar_trans"/>
</dbReference>
<evidence type="ECO:0000313" key="4">
    <source>
        <dbReference type="EMBL" id="MTV64434.1"/>
    </source>
</evidence>
<dbReference type="SUPFAM" id="SSF53448">
    <property type="entry name" value="Nucleotide-diphospho-sugar transferases"/>
    <property type="match status" value="1"/>
</dbReference>
<gene>
    <name evidence="4" type="ORF">GM539_13950</name>
</gene>
<dbReference type="InterPro" id="IPR050065">
    <property type="entry name" value="GlmU-like"/>
</dbReference>
<proteinExistence type="predicted"/>
<evidence type="ECO:0000256" key="1">
    <source>
        <dbReference type="ARBA" id="ARBA00022679"/>
    </source>
</evidence>
<dbReference type="PANTHER" id="PTHR43584:SF5">
    <property type="entry name" value="PROTEIN LICC"/>
    <property type="match status" value="1"/>
</dbReference>
<evidence type="ECO:0000256" key="2">
    <source>
        <dbReference type="ARBA" id="ARBA00022695"/>
    </source>
</evidence>
<keyword evidence="2" id="KW-0548">Nucleotidyltransferase</keyword>
<accession>A0A6G2D6G0</accession>
<name>A0A6G2D6G0_STREE</name>
<dbReference type="RefSeq" id="WP_155458785.1">
    <property type="nucleotide sequence ID" value="NZ_WNHJ01000747.1"/>
</dbReference>
<dbReference type="Proteomes" id="UP000474228">
    <property type="component" value="Unassembled WGS sequence"/>
</dbReference>
<reference evidence="4 5" key="1">
    <citation type="submission" date="2019-11" db="EMBL/GenBank/DDBJ databases">
        <title>Growth characteristics of pneumococcus vary with the chemical composition of the capsule and with environmental conditions.</title>
        <authorList>
            <person name="Tothpal A."/>
            <person name="Desobry K."/>
            <person name="Joshi S."/>
            <person name="Wyllie A.L."/>
            <person name="Weinberger D.M."/>
        </authorList>
    </citation>
    <scope>NUCLEOTIDE SEQUENCE [LARGE SCALE GENOMIC DNA]</scope>
    <source>
        <strain evidence="5">pnumococcus22F</strain>
    </source>
</reference>
<dbReference type="GO" id="GO:0016779">
    <property type="term" value="F:nucleotidyltransferase activity"/>
    <property type="evidence" value="ECO:0007669"/>
    <property type="project" value="UniProtKB-KW"/>
</dbReference>
<evidence type="ECO:0000313" key="5">
    <source>
        <dbReference type="Proteomes" id="UP000474228"/>
    </source>
</evidence>
<keyword evidence="1 4" id="KW-0808">Transferase</keyword>
<dbReference type="InterPro" id="IPR005835">
    <property type="entry name" value="NTP_transferase_dom"/>
</dbReference>
<feature type="non-terminal residue" evidence="4">
    <location>
        <position position="57"/>
    </location>
</feature>
<organism evidence="4 5">
    <name type="scientific">Streptococcus pneumoniae</name>
    <dbReference type="NCBI Taxonomy" id="1313"/>
    <lineage>
        <taxon>Bacteria</taxon>
        <taxon>Bacillati</taxon>
        <taxon>Bacillota</taxon>
        <taxon>Bacilli</taxon>
        <taxon>Lactobacillales</taxon>
        <taxon>Streptococcaceae</taxon>
        <taxon>Streptococcus</taxon>
    </lineage>
</organism>
<dbReference type="Gene3D" id="3.90.550.10">
    <property type="entry name" value="Spore Coat Polysaccharide Biosynthesis Protein SpsA, Chain A"/>
    <property type="match status" value="1"/>
</dbReference>
<comment type="caution">
    <text evidence="4">The sequence shown here is derived from an EMBL/GenBank/DDBJ whole genome shotgun (WGS) entry which is preliminary data.</text>
</comment>
<sequence length="57" mass="6149">MKALILAAGLGTRLAPITNEVPKSLVPVNGKPILMKQIENLYQNNITDITIIAGYKS</sequence>
<dbReference type="AlphaFoldDB" id="A0A6G2D6G0"/>
<dbReference type="EMBL" id="WNHJ01000747">
    <property type="protein sequence ID" value="MTV64434.1"/>
    <property type="molecule type" value="Genomic_DNA"/>
</dbReference>
<dbReference type="Pfam" id="PF00483">
    <property type="entry name" value="NTP_transferase"/>
    <property type="match status" value="1"/>
</dbReference>
<feature type="domain" description="Nucleotidyl transferase" evidence="3">
    <location>
        <begin position="2"/>
        <end position="54"/>
    </location>
</feature>
<protein>
    <submittedName>
        <fullName evidence="4">NTP transferase domain-containing protein</fullName>
    </submittedName>
</protein>